<evidence type="ECO:0000313" key="1">
    <source>
        <dbReference type="EnsemblPlants" id="Solyc02g085375.1.1"/>
    </source>
</evidence>
<reference evidence="1" key="1">
    <citation type="journal article" date="2012" name="Nature">
        <title>The tomato genome sequence provides insights into fleshy fruit evolution.</title>
        <authorList>
            <consortium name="Tomato Genome Consortium"/>
        </authorList>
    </citation>
    <scope>NUCLEOTIDE SEQUENCE [LARGE SCALE GENOMIC DNA]</scope>
    <source>
        <strain evidence="1">cv. Heinz 1706</strain>
    </source>
</reference>
<protein>
    <submittedName>
        <fullName evidence="1">Uncharacterized protein</fullName>
    </submittedName>
</protein>
<sequence>MGRNRIGGTHHVERSIKENKSVNYIQALWLKTDLSSRCYLVIKKILEEQRDKYIYREKYGDVPVGEIKLW</sequence>
<dbReference type="InParanoid" id="A0A3Q7F9Q0"/>
<reference evidence="1" key="2">
    <citation type="submission" date="2019-01" db="UniProtKB">
        <authorList>
            <consortium name="EnsemblPlants"/>
        </authorList>
    </citation>
    <scope>IDENTIFICATION</scope>
    <source>
        <strain evidence="1">cv. Heinz 1706</strain>
    </source>
</reference>
<evidence type="ECO:0000313" key="2">
    <source>
        <dbReference type="Proteomes" id="UP000004994"/>
    </source>
</evidence>
<dbReference type="EnsemblPlants" id="Solyc02g085375.1.1">
    <property type="protein sequence ID" value="Solyc02g085375.1.1"/>
    <property type="gene ID" value="Solyc02g085375.1"/>
</dbReference>
<dbReference type="Gramene" id="Solyc02g085375.1.1">
    <property type="protein sequence ID" value="Solyc02g085375.1.1"/>
    <property type="gene ID" value="Solyc02g085375.1"/>
</dbReference>
<dbReference type="Proteomes" id="UP000004994">
    <property type="component" value="Chromosome 2"/>
</dbReference>
<proteinExistence type="predicted"/>
<name>A0A3Q7F9Q0_SOLLC</name>
<accession>A0A3Q7F9Q0</accession>
<keyword evidence="2" id="KW-1185">Reference proteome</keyword>
<dbReference type="AlphaFoldDB" id="A0A3Q7F9Q0"/>
<organism evidence="1">
    <name type="scientific">Solanum lycopersicum</name>
    <name type="common">Tomato</name>
    <name type="synonym">Lycopersicon esculentum</name>
    <dbReference type="NCBI Taxonomy" id="4081"/>
    <lineage>
        <taxon>Eukaryota</taxon>
        <taxon>Viridiplantae</taxon>
        <taxon>Streptophyta</taxon>
        <taxon>Embryophyta</taxon>
        <taxon>Tracheophyta</taxon>
        <taxon>Spermatophyta</taxon>
        <taxon>Magnoliopsida</taxon>
        <taxon>eudicotyledons</taxon>
        <taxon>Gunneridae</taxon>
        <taxon>Pentapetalae</taxon>
        <taxon>asterids</taxon>
        <taxon>lamiids</taxon>
        <taxon>Solanales</taxon>
        <taxon>Solanaceae</taxon>
        <taxon>Solanoideae</taxon>
        <taxon>Solaneae</taxon>
        <taxon>Solanum</taxon>
        <taxon>Solanum subgen. Lycopersicon</taxon>
    </lineage>
</organism>